<evidence type="ECO:0000256" key="5">
    <source>
        <dbReference type="ARBA" id="ARBA00022741"/>
    </source>
</evidence>
<dbReference type="NCBIfam" id="TIGR00224">
    <property type="entry name" value="pckA"/>
    <property type="match status" value="1"/>
</dbReference>
<feature type="binding site" evidence="10">
    <location>
        <position position="200"/>
    </location>
    <ligand>
        <name>substrate</name>
    </ligand>
</feature>
<comment type="pathway">
    <text evidence="1 10">Carbohydrate biosynthesis; gluconeogenesis.</text>
</comment>
<evidence type="ECO:0000256" key="6">
    <source>
        <dbReference type="ARBA" id="ARBA00022793"/>
    </source>
</evidence>
<feature type="binding site" evidence="10">
    <location>
        <position position="219"/>
    </location>
    <ligand>
        <name>Mn(2+)</name>
        <dbReference type="ChEBI" id="CHEBI:29035"/>
    </ligand>
</feature>
<proteinExistence type="inferred from homology"/>
<feature type="binding site" evidence="10">
    <location>
        <position position="324"/>
    </location>
    <ligand>
        <name>substrate</name>
    </ligand>
</feature>
<feature type="binding site" evidence="10">
    <location>
        <position position="200"/>
    </location>
    <ligand>
        <name>ATP</name>
        <dbReference type="ChEBI" id="CHEBI:30616"/>
    </ligand>
</feature>
<accession>A0A0A0HI26</accession>
<name>A0A0A0HI26_9RHOB</name>
<dbReference type="NCBIfam" id="NF006822">
    <property type="entry name" value="PRK09344.1-4"/>
    <property type="match status" value="1"/>
</dbReference>
<evidence type="ECO:0000256" key="9">
    <source>
        <dbReference type="ARBA" id="ARBA00047371"/>
    </source>
</evidence>
<dbReference type="GO" id="GO:0004612">
    <property type="term" value="F:phosphoenolpyruvate carboxykinase (ATP) activity"/>
    <property type="evidence" value="ECO:0007669"/>
    <property type="project" value="UniProtKB-UniRule"/>
</dbReference>
<dbReference type="HAMAP" id="MF_00453">
    <property type="entry name" value="PEPCK_ATP"/>
    <property type="match status" value="1"/>
</dbReference>
<evidence type="ECO:0000256" key="10">
    <source>
        <dbReference type="HAMAP-Rule" id="MF_00453"/>
    </source>
</evidence>
<keyword evidence="4 10" id="KW-0312">Gluconeogenesis</keyword>
<dbReference type="RefSeq" id="WP_037269732.1">
    <property type="nucleotide sequence ID" value="NZ_KN293975.1"/>
</dbReference>
<feature type="binding site" evidence="10">
    <location>
        <position position="324"/>
    </location>
    <ligand>
        <name>ATP</name>
        <dbReference type="ChEBI" id="CHEBI:30616"/>
    </ligand>
</feature>
<evidence type="ECO:0000256" key="2">
    <source>
        <dbReference type="ARBA" id="ARBA00006052"/>
    </source>
</evidence>
<feature type="binding site" evidence="10">
    <location>
        <position position="286"/>
    </location>
    <ligand>
        <name>ATP</name>
        <dbReference type="ChEBI" id="CHEBI:30616"/>
    </ligand>
</feature>
<dbReference type="Gene3D" id="3.90.228.20">
    <property type="match status" value="1"/>
</dbReference>
<dbReference type="SUPFAM" id="SSF68923">
    <property type="entry name" value="PEP carboxykinase N-terminal domain"/>
    <property type="match status" value="1"/>
</dbReference>
<dbReference type="InterPro" id="IPR013035">
    <property type="entry name" value="PEP_carboxykinase_C"/>
</dbReference>
<feature type="binding site" evidence="10">
    <location>
        <position position="449"/>
    </location>
    <ligand>
        <name>ATP</name>
        <dbReference type="ChEBI" id="CHEBI:30616"/>
    </ligand>
</feature>
<comment type="cofactor">
    <cofactor evidence="10">
        <name>Mn(2+)</name>
        <dbReference type="ChEBI" id="CHEBI:29035"/>
    </cofactor>
    <text evidence="10">Binds 1 Mn(2+) ion per subunit.</text>
</comment>
<keyword evidence="10" id="KW-0963">Cytoplasm</keyword>
<dbReference type="SUPFAM" id="SSF53795">
    <property type="entry name" value="PEP carboxykinase-like"/>
    <property type="match status" value="1"/>
</dbReference>
<feature type="binding site" evidence="10">
    <location>
        <position position="194"/>
    </location>
    <ligand>
        <name>substrate</name>
    </ligand>
</feature>
<dbReference type="GO" id="GO:0005524">
    <property type="term" value="F:ATP binding"/>
    <property type="evidence" value="ECO:0007669"/>
    <property type="project" value="UniProtKB-UniRule"/>
</dbReference>
<reference evidence="11 12" key="1">
    <citation type="submission" date="2013-01" db="EMBL/GenBank/DDBJ databases">
        <authorList>
            <person name="Fiebig A."/>
            <person name="Goeker M."/>
            <person name="Klenk H.-P.P."/>
        </authorList>
    </citation>
    <scope>NUCLEOTIDE SEQUENCE [LARGE SCALE GENOMIC DNA]</scope>
    <source>
        <strain evidence="11 12">DSM 17069</strain>
    </source>
</reference>
<comment type="function">
    <text evidence="10">Involved in the gluconeogenesis. Catalyzes the conversion of oxaloacetate (OAA) to phosphoenolpyruvate (PEP) through direct phosphoryl transfer between the nucleoside triphosphate and OAA.</text>
</comment>
<dbReference type="OrthoDB" id="9806325at2"/>
<evidence type="ECO:0000256" key="8">
    <source>
        <dbReference type="ARBA" id="ARBA00023239"/>
    </source>
</evidence>
<evidence type="ECO:0000256" key="1">
    <source>
        <dbReference type="ARBA" id="ARBA00004742"/>
    </source>
</evidence>
<dbReference type="PANTHER" id="PTHR30031">
    <property type="entry name" value="PHOSPHOENOLPYRUVATE CARBOXYKINASE ATP"/>
    <property type="match status" value="1"/>
</dbReference>
<dbReference type="Pfam" id="PF01293">
    <property type="entry name" value="PEPCK_ATP"/>
    <property type="match status" value="1"/>
</dbReference>
<feature type="binding site" evidence="10">
    <location>
        <position position="258"/>
    </location>
    <ligand>
        <name>Mn(2+)</name>
        <dbReference type="ChEBI" id="CHEBI:29035"/>
    </ligand>
</feature>
<dbReference type="InterPro" id="IPR001272">
    <property type="entry name" value="PEP_carboxykinase_ATP"/>
</dbReference>
<gene>
    <name evidence="10" type="primary">pckA</name>
    <name evidence="11" type="ORF">rosmuc_02914</name>
</gene>
<keyword evidence="10" id="KW-0464">Manganese</keyword>
<feature type="binding site" evidence="10">
    <location>
        <position position="60"/>
    </location>
    <ligand>
        <name>substrate</name>
    </ligand>
</feature>
<feature type="binding site" evidence="10">
    <location>
        <position position="219"/>
    </location>
    <ligand>
        <name>ATP</name>
        <dbReference type="ChEBI" id="CHEBI:30616"/>
    </ligand>
</feature>
<dbReference type="EC" id="4.1.1.49" evidence="3 10"/>
<dbReference type="NCBIfam" id="NF006821">
    <property type="entry name" value="PRK09344.1-3"/>
    <property type="match status" value="1"/>
</dbReference>
<evidence type="ECO:0000256" key="3">
    <source>
        <dbReference type="ARBA" id="ARBA00012363"/>
    </source>
</evidence>
<dbReference type="GO" id="GO:0016301">
    <property type="term" value="F:kinase activity"/>
    <property type="evidence" value="ECO:0007669"/>
    <property type="project" value="UniProtKB-KW"/>
</dbReference>
<dbReference type="Proteomes" id="UP000030021">
    <property type="component" value="Unassembled WGS sequence"/>
</dbReference>
<evidence type="ECO:0000313" key="11">
    <source>
        <dbReference type="EMBL" id="KGM86621.1"/>
    </source>
</evidence>
<keyword evidence="6 10" id="KW-0210">Decarboxylase</keyword>
<dbReference type="eggNOG" id="COG1866">
    <property type="taxonomic scope" value="Bacteria"/>
</dbReference>
<dbReference type="AlphaFoldDB" id="A0A0A0HI26"/>
<keyword evidence="11" id="KW-0670">Pyruvate</keyword>
<dbReference type="HOGENOM" id="CLU_018247_0_1_5"/>
<dbReference type="GO" id="GO:0046872">
    <property type="term" value="F:metal ion binding"/>
    <property type="evidence" value="ECO:0007669"/>
    <property type="project" value="UniProtKB-KW"/>
</dbReference>
<comment type="caution">
    <text evidence="10">Lacks conserved residue(s) required for the propagation of feature annotation.</text>
</comment>
<dbReference type="Gene3D" id="2.170.8.10">
    <property type="entry name" value="Phosphoenolpyruvate Carboxykinase, domain 2"/>
    <property type="match status" value="1"/>
</dbReference>
<dbReference type="UniPathway" id="UPA00138"/>
<evidence type="ECO:0000313" key="12">
    <source>
        <dbReference type="Proteomes" id="UP000030021"/>
    </source>
</evidence>
<keyword evidence="8 10" id="KW-0456">Lyase</keyword>
<dbReference type="GO" id="GO:0005829">
    <property type="term" value="C:cytosol"/>
    <property type="evidence" value="ECO:0007669"/>
    <property type="project" value="TreeGrafter"/>
</dbReference>
<evidence type="ECO:0000256" key="4">
    <source>
        <dbReference type="ARBA" id="ARBA00022432"/>
    </source>
</evidence>
<dbReference type="PATRIC" id="fig|1288298.3.peg.2929"/>
<dbReference type="InterPro" id="IPR008210">
    <property type="entry name" value="PEP_carboxykinase_N"/>
</dbReference>
<dbReference type="Gene3D" id="3.40.449.10">
    <property type="entry name" value="Phosphoenolpyruvate Carboxykinase, domain 1"/>
    <property type="match status" value="1"/>
</dbReference>
<keyword evidence="10" id="KW-0479">Metal-binding</keyword>
<comment type="catalytic activity">
    <reaction evidence="9 10">
        <text>oxaloacetate + ATP = phosphoenolpyruvate + ADP + CO2</text>
        <dbReference type="Rhea" id="RHEA:18617"/>
        <dbReference type="ChEBI" id="CHEBI:16452"/>
        <dbReference type="ChEBI" id="CHEBI:16526"/>
        <dbReference type="ChEBI" id="CHEBI:30616"/>
        <dbReference type="ChEBI" id="CHEBI:58702"/>
        <dbReference type="ChEBI" id="CHEBI:456216"/>
        <dbReference type="EC" id="4.1.1.49"/>
    </reaction>
</comment>
<dbReference type="GO" id="GO:0006094">
    <property type="term" value="P:gluconeogenesis"/>
    <property type="evidence" value="ECO:0007669"/>
    <property type="project" value="UniProtKB-UniRule"/>
</dbReference>
<dbReference type="PANTHER" id="PTHR30031:SF0">
    <property type="entry name" value="PHOSPHOENOLPYRUVATE CARBOXYKINASE (ATP)"/>
    <property type="match status" value="1"/>
</dbReference>
<sequence>MTAGRVNPRFRLEDQGISGLGKVHYNLMEPALVAASVQRGEGELGQGGTLLVSTGEFTGRSPKDKFTVRTPTTENTIWWDNNLPMSPEHFDQLHKDMLAYLAGREVFVQDLVAGADPEHSINVRLVNELAWHNLFIRHMLRRPEREALDHFVADYTVINCTGFKADPERHGCRSETVIAVNIDAKLILIGNTEYAGENKKSIFGLMNYLLPEKGVMPMHCSANHAKDDPEDAAVFFGLSGTGKTTLSADPNRTLLGDDEHGWSDTGTFNFEGGCYAKTIHLSAEAEPEIYATCSMFGTVIENMVYDAETRKLDYEDSSLTENMRCAYPLNYIPNASATGIAGHPRNVVMLTCDAFGVLPPIARLTPAQAMYHFLSGFTAKMAGTERGLTEPQPVFSTCFGAPFMPRRPEVYGNLLRAKIESQGASCWLVNSGWTGGAYGTGSRMPIKATRALLTAALDGSLNGVEFRKDENFGFDVPVSVPGVADVLLDPRRTWHDPAAYDAQAAKLVQMFADNFAQYLPHVDDDLRAVALG</sequence>
<dbReference type="PIRSF" id="PIRSF006294">
    <property type="entry name" value="PEP_crbxkin"/>
    <property type="match status" value="1"/>
</dbReference>
<evidence type="ECO:0000256" key="7">
    <source>
        <dbReference type="ARBA" id="ARBA00022840"/>
    </source>
</evidence>
<dbReference type="EMBL" id="AONH01000016">
    <property type="protein sequence ID" value="KGM86621.1"/>
    <property type="molecule type" value="Genomic_DNA"/>
</dbReference>
<comment type="subcellular location">
    <subcellularLocation>
        <location evidence="10">Cytoplasm</location>
    </subcellularLocation>
</comment>
<dbReference type="NCBIfam" id="NF006820">
    <property type="entry name" value="PRK09344.1-2"/>
    <property type="match status" value="1"/>
</dbReference>
<keyword evidence="5 10" id="KW-0547">Nucleotide-binding</keyword>
<keyword evidence="11" id="KW-0418">Kinase</keyword>
<dbReference type="CDD" id="cd00484">
    <property type="entry name" value="PEPCK_ATP"/>
    <property type="match status" value="1"/>
</dbReference>
<comment type="caution">
    <text evidence="11">The sequence shown here is derived from an EMBL/GenBank/DDBJ whole genome shotgun (WGS) entry which is preliminary data.</text>
</comment>
<organism evidence="11 12">
    <name type="scientific">Roseovarius mucosus DSM 17069</name>
    <dbReference type="NCBI Taxonomy" id="1288298"/>
    <lineage>
        <taxon>Bacteria</taxon>
        <taxon>Pseudomonadati</taxon>
        <taxon>Pseudomonadota</taxon>
        <taxon>Alphaproteobacteria</taxon>
        <taxon>Rhodobacterales</taxon>
        <taxon>Roseobacteraceae</taxon>
        <taxon>Roseovarius</taxon>
    </lineage>
</organism>
<protein>
    <recommendedName>
        <fullName evidence="3 10">Phosphoenolpyruvate carboxykinase (ATP)</fullName>
        <shortName evidence="10">PCK</shortName>
        <shortName evidence="10">PEP carboxykinase</shortName>
        <shortName evidence="10">PEPCK</shortName>
        <ecNumber evidence="3 10">4.1.1.49</ecNumber>
    </recommendedName>
</protein>
<keyword evidence="11" id="KW-0808">Transferase</keyword>
<dbReference type="STRING" id="215743.ROSMUCSMR3_03464"/>
<keyword evidence="7 10" id="KW-0067">ATP-binding</keyword>
<feature type="binding site" evidence="10">
    <location>
        <begin position="237"/>
        <end position="245"/>
    </location>
    <ligand>
        <name>ATP</name>
        <dbReference type="ChEBI" id="CHEBI:30616"/>
    </ligand>
</feature>
<feature type="binding site" evidence="10">
    <location>
        <position position="200"/>
    </location>
    <ligand>
        <name>Mn(2+)</name>
        <dbReference type="ChEBI" id="CHEBI:29035"/>
    </ligand>
</feature>
<comment type="similarity">
    <text evidence="2 10">Belongs to the phosphoenolpyruvate carboxykinase (ATP) family.</text>
</comment>